<evidence type="ECO:0000256" key="4">
    <source>
        <dbReference type="ARBA" id="ARBA00022692"/>
    </source>
</evidence>
<keyword evidence="9" id="KW-0808">Transferase</keyword>
<comment type="caution">
    <text evidence="9">The sequence shown here is derived from an EMBL/GenBank/DDBJ whole genome shotgun (WGS) entry which is preliminary data.</text>
</comment>
<feature type="transmembrane region" description="Helical" evidence="7">
    <location>
        <begin position="12"/>
        <end position="31"/>
    </location>
</feature>
<keyword evidence="10" id="KW-1185">Reference proteome</keyword>
<evidence type="ECO:0000256" key="6">
    <source>
        <dbReference type="ARBA" id="ARBA00023136"/>
    </source>
</evidence>
<evidence type="ECO:0000256" key="1">
    <source>
        <dbReference type="ARBA" id="ARBA00004651"/>
    </source>
</evidence>
<dbReference type="GO" id="GO:0016413">
    <property type="term" value="F:O-acetyltransferase activity"/>
    <property type="evidence" value="ECO:0007669"/>
    <property type="project" value="TreeGrafter"/>
</dbReference>
<evidence type="ECO:0000256" key="3">
    <source>
        <dbReference type="ARBA" id="ARBA00022475"/>
    </source>
</evidence>
<proteinExistence type="inferred from homology"/>
<evidence type="ECO:0000256" key="7">
    <source>
        <dbReference type="SAM" id="Phobius"/>
    </source>
</evidence>
<feature type="domain" description="Acyltransferase 3" evidence="8">
    <location>
        <begin position="10"/>
        <end position="325"/>
    </location>
</feature>
<feature type="transmembrane region" description="Helical" evidence="7">
    <location>
        <begin position="311"/>
        <end position="330"/>
    </location>
</feature>
<dbReference type="GO" id="GO:0005886">
    <property type="term" value="C:plasma membrane"/>
    <property type="evidence" value="ECO:0007669"/>
    <property type="project" value="UniProtKB-SubCell"/>
</dbReference>
<keyword evidence="3" id="KW-1003">Cell membrane</keyword>
<feature type="transmembrane region" description="Helical" evidence="7">
    <location>
        <begin position="243"/>
        <end position="261"/>
    </location>
</feature>
<comment type="subcellular location">
    <subcellularLocation>
        <location evidence="1">Cell membrane</location>
        <topology evidence="1">Multi-pass membrane protein</topology>
    </subcellularLocation>
</comment>
<evidence type="ECO:0000313" key="9">
    <source>
        <dbReference type="EMBL" id="RKD30654.1"/>
    </source>
</evidence>
<organism evidence="9 10">
    <name type="scientific">Lacrimispora algidixylanolytica</name>
    <dbReference type="NCBI Taxonomy" id="94868"/>
    <lineage>
        <taxon>Bacteria</taxon>
        <taxon>Bacillati</taxon>
        <taxon>Bacillota</taxon>
        <taxon>Clostridia</taxon>
        <taxon>Lachnospirales</taxon>
        <taxon>Lachnospiraceae</taxon>
        <taxon>Lacrimispora</taxon>
    </lineage>
</organism>
<dbReference type="PANTHER" id="PTHR40074:SF2">
    <property type="entry name" value="O-ACETYLTRANSFERASE WECH"/>
    <property type="match status" value="1"/>
</dbReference>
<evidence type="ECO:0000259" key="8">
    <source>
        <dbReference type="Pfam" id="PF01757"/>
    </source>
</evidence>
<keyword evidence="4 7" id="KW-0812">Transmembrane</keyword>
<reference evidence="9 10" key="1">
    <citation type="submission" date="2016-08" db="EMBL/GenBank/DDBJ databases">
        <title>A new outlook on sporulation: Clostridium algidixylanolyticum.</title>
        <authorList>
            <person name="Poppleton D.I."/>
            <person name="Gribaldo S."/>
        </authorList>
    </citation>
    <scope>NUCLEOTIDE SEQUENCE [LARGE SCALE GENOMIC DNA]</scope>
    <source>
        <strain evidence="9 10">SPL73</strain>
    </source>
</reference>
<dbReference type="PANTHER" id="PTHR40074">
    <property type="entry name" value="O-ACETYLTRANSFERASE WECH"/>
    <property type="match status" value="1"/>
</dbReference>
<feature type="transmembrane region" description="Helical" evidence="7">
    <location>
        <begin position="215"/>
        <end position="237"/>
    </location>
</feature>
<dbReference type="AlphaFoldDB" id="A0A419SZF7"/>
<dbReference type="OrthoDB" id="9810469at2"/>
<feature type="transmembrane region" description="Helical" evidence="7">
    <location>
        <begin position="130"/>
        <end position="147"/>
    </location>
</feature>
<keyword evidence="5 7" id="KW-1133">Transmembrane helix</keyword>
<feature type="transmembrane region" description="Helical" evidence="7">
    <location>
        <begin position="281"/>
        <end position="299"/>
    </location>
</feature>
<feature type="transmembrane region" description="Helical" evidence="7">
    <location>
        <begin position="184"/>
        <end position="203"/>
    </location>
</feature>
<evidence type="ECO:0000256" key="2">
    <source>
        <dbReference type="ARBA" id="ARBA00007400"/>
    </source>
</evidence>
<dbReference type="InterPro" id="IPR002656">
    <property type="entry name" value="Acyl_transf_3_dom"/>
</dbReference>
<keyword evidence="9" id="KW-0012">Acyltransferase</keyword>
<feature type="transmembrane region" description="Helical" evidence="7">
    <location>
        <begin position="75"/>
        <end position="95"/>
    </location>
</feature>
<sequence length="355" mass="41176">METKKREIKYDYLRTFAVLAVIMVHAIPLEAENKAQWLFSAALTPVLLAFVGIFFMLSGLFLLQSHGQDIKEFYWRRFLGIFIPFAVYCGIYYWYYNVYLATESQTWYEHGRAFLFELVTQTIPSAPHLWFMYVLMALYVCTPFLARMFHAMTDHELKIFLIIILLVQGLSTYLPPLGINIEPAITYMIFKGWLIYFVLGYIGTRLYRNTPYQPFAILGAAGFFITLLQKYMIPAYTPGIHDMAYPMIAMAVSMFLFCYHYGDIQIPFLIKAASFISRYSYSIYLIHYLILGQMVKGIAEKTMLRHYYVPRILFETALTFAISLAIAVLVDETVVKLLKLGANALKGKRKLKKEN</sequence>
<keyword evidence="6 7" id="KW-0472">Membrane</keyword>
<name>A0A419SZF7_9FIRM</name>
<feature type="transmembrane region" description="Helical" evidence="7">
    <location>
        <begin position="37"/>
        <end position="63"/>
    </location>
</feature>
<comment type="similarity">
    <text evidence="2">Belongs to the acyltransferase 3 family.</text>
</comment>
<accession>A0A419SZF7</accession>
<dbReference type="EMBL" id="MCIA01000030">
    <property type="protein sequence ID" value="RKD30654.1"/>
    <property type="molecule type" value="Genomic_DNA"/>
</dbReference>
<feature type="transmembrane region" description="Helical" evidence="7">
    <location>
        <begin position="159"/>
        <end position="178"/>
    </location>
</feature>
<protein>
    <submittedName>
        <fullName evidence="9">Acyltransferase</fullName>
    </submittedName>
</protein>
<dbReference type="RefSeq" id="WP_120197442.1">
    <property type="nucleotide sequence ID" value="NZ_MCIA01000030.1"/>
</dbReference>
<dbReference type="Pfam" id="PF01757">
    <property type="entry name" value="Acyl_transf_3"/>
    <property type="match status" value="1"/>
</dbReference>
<gene>
    <name evidence="9" type="ORF">BET01_04855</name>
</gene>
<dbReference type="Proteomes" id="UP000284277">
    <property type="component" value="Unassembled WGS sequence"/>
</dbReference>
<evidence type="ECO:0000256" key="5">
    <source>
        <dbReference type="ARBA" id="ARBA00022989"/>
    </source>
</evidence>
<dbReference type="GO" id="GO:0009246">
    <property type="term" value="P:enterobacterial common antigen biosynthetic process"/>
    <property type="evidence" value="ECO:0007669"/>
    <property type="project" value="TreeGrafter"/>
</dbReference>
<evidence type="ECO:0000313" key="10">
    <source>
        <dbReference type="Proteomes" id="UP000284277"/>
    </source>
</evidence>